<protein>
    <recommendedName>
        <fullName evidence="1">N-acetyltransferase domain-containing protein</fullName>
    </recommendedName>
</protein>
<dbReference type="Pfam" id="PF00583">
    <property type="entry name" value="Acetyltransf_1"/>
    <property type="match status" value="1"/>
</dbReference>
<evidence type="ECO:0000259" key="1">
    <source>
        <dbReference type="PROSITE" id="PS51186"/>
    </source>
</evidence>
<dbReference type="Gene3D" id="3.40.630.30">
    <property type="match status" value="1"/>
</dbReference>
<keyword evidence="3" id="KW-1185">Reference proteome</keyword>
<dbReference type="InterPro" id="IPR000182">
    <property type="entry name" value="GNAT_dom"/>
</dbReference>
<organism evidence="2 3">
    <name type="scientific">Janibacter melonis</name>
    <dbReference type="NCBI Taxonomy" id="262209"/>
    <lineage>
        <taxon>Bacteria</taxon>
        <taxon>Bacillati</taxon>
        <taxon>Actinomycetota</taxon>
        <taxon>Actinomycetes</taxon>
        <taxon>Micrococcales</taxon>
        <taxon>Intrasporangiaceae</taxon>
        <taxon>Janibacter</taxon>
    </lineage>
</organism>
<dbReference type="GO" id="GO:0016747">
    <property type="term" value="F:acyltransferase activity, transferring groups other than amino-acyl groups"/>
    <property type="evidence" value="ECO:0007669"/>
    <property type="project" value="InterPro"/>
</dbReference>
<name>A0A176QCL8_9MICO</name>
<dbReference type="SUPFAM" id="SSF55729">
    <property type="entry name" value="Acyl-CoA N-acyltransferases (Nat)"/>
    <property type="match status" value="1"/>
</dbReference>
<reference evidence="2 3" key="1">
    <citation type="submission" date="2016-01" db="EMBL/GenBank/DDBJ databases">
        <title>Janibacter melonis strain CD11_4 genome sequencing and assembly.</title>
        <authorList>
            <person name="Nair G.R."/>
            <person name="Kaur G."/>
            <person name="Chander A.M."/>
            <person name="Mayilraj S."/>
        </authorList>
    </citation>
    <scope>NUCLEOTIDE SEQUENCE [LARGE SCALE GENOMIC DNA]</scope>
    <source>
        <strain evidence="2 3">CD11-4</strain>
    </source>
</reference>
<accession>A0A176QCL8</accession>
<gene>
    <name evidence="2" type="ORF">AWH69_04870</name>
</gene>
<comment type="caution">
    <text evidence="2">The sequence shown here is derived from an EMBL/GenBank/DDBJ whole genome shotgun (WGS) entry which is preliminary data.</text>
</comment>
<dbReference type="PROSITE" id="PS51186">
    <property type="entry name" value="GNAT"/>
    <property type="match status" value="1"/>
</dbReference>
<evidence type="ECO:0000313" key="3">
    <source>
        <dbReference type="Proteomes" id="UP000076976"/>
    </source>
</evidence>
<dbReference type="Proteomes" id="UP000076976">
    <property type="component" value="Unassembled WGS sequence"/>
</dbReference>
<dbReference type="EMBL" id="LQZG01000002">
    <property type="protein sequence ID" value="OAB87423.1"/>
    <property type="molecule type" value="Genomic_DNA"/>
</dbReference>
<sequence length="265" mass="28635">MLAGLPISTRTDIAVDVLGGADVVDHGDHLVVRTPSAPDYHWGNFIQVTTGDPDDAATWLARFAGEFPRARHRAIGLPRQSCAGAWHEAGLRPDVVESLTSQAAPPTSPLPTGYRVTALESDADWGARLVAELEHNAETGEHPAQEYRAFVMRQTVIRRRLVADGDAAWFGAFDEDDRLAASLGIVVLRDLEPTTARYQSVLTGSAHRRQGLARHLLGVAARWAVRRGARELVIVAEDGTAAARLYAEAGFTPGDHAYGWYSPGS</sequence>
<dbReference type="CDD" id="cd04301">
    <property type="entry name" value="NAT_SF"/>
    <property type="match status" value="1"/>
</dbReference>
<dbReference type="AlphaFoldDB" id="A0A176QCL8"/>
<dbReference type="RefSeq" id="WP_068272625.1">
    <property type="nucleotide sequence ID" value="NZ_LQZG01000002.1"/>
</dbReference>
<dbReference type="STRING" id="262209.AWH69_04870"/>
<proteinExistence type="predicted"/>
<feature type="domain" description="N-acetyltransferase" evidence="1">
    <location>
        <begin position="128"/>
        <end position="265"/>
    </location>
</feature>
<dbReference type="InterPro" id="IPR016181">
    <property type="entry name" value="Acyl_CoA_acyltransferase"/>
</dbReference>
<evidence type="ECO:0000313" key="2">
    <source>
        <dbReference type="EMBL" id="OAB87423.1"/>
    </source>
</evidence>